<dbReference type="KEGG" id="nwr:E3U44_05985"/>
<feature type="transmembrane region" description="Helical" evidence="1">
    <location>
        <begin position="12"/>
        <end position="32"/>
    </location>
</feature>
<dbReference type="OrthoDB" id="288800at2"/>
<dbReference type="EMBL" id="CP038033">
    <property type="protein sequence ID" value="QBQ54100.1"/>
    <property type="molecule type" value="Genomic_DNA"/>
</dbReference>
<dbReference type="InterPro" id="IPR021306">
    <property type="entry name" value="DUF2878"/>
</dbReference>
<evidence type="ECO:0000313" key="2">
    <source>
        <dbReference type="EMBL" id="QBQ54100.1"/>
    </source>
</evidence>
<accession>A0A4P7BY68</accession>
<keyword evidence="1" id="KW-1133">Transmembrane helix</keyword>
<keyword evidence="3" id="KW-1185">Reference proteome</keyword>
<feature type="transmembrane region" description="Helical" evidence="1">
    <location>
        <begin position="38"/>
        <end position="57"/>
    </location>
</feature>
<name>A0A4P7BY68_9GAMM</name>
<dbReference type="Proteomes" id="UP000294325">
    <property type="component" value="Chromosome"/>
</dbReference>
<keyword evidence="1" id="KW-0812">Transmembrane</keyword>
<organism evidence="2 3">
    <name type="scientific">Nitrosococcus wardiae</name>
    <dbReference type="NCBI Taxonomy" id="1814290"/>
    <lineage>
        <taxon>Bacteria</taxon>
        <taxon>Pseudomonadati</taxon>
        <taxon>Pseudomonadota</taxon>
        <taxon>Gammaproteobacteria</taxon>
        <taxon>Chromatiales</taxon>
        <taxon>Chromatiaceae</taxon>
        <taxon>Nitrosococcus</taxon>
    </lineage>
</organism>
<gene>
    <name evidence="2" type="ORF">E3U44_05985</name>
</gene>
<dbReference type="AlphaFoldDB" id="A0A4P7BY68"/>
<evidence type="ECO:0000256" key="1">
    <source>
        <dbReference type="SAM" id="Phobius"/>
    </source>
</evidence>
<keyword evidence="1" id="KW-0472">Membrane</keyword>
<dbReference type="Pfam" id="PF11086">
    <property type="entry name" value="DUF2878"/>
    <property type="match status" value="1"/>
</dbReference>
<proteinExistence type="predicted"/>
<evidence type="ECO:0000313" key="3">
    <source>
        <dbReference type="Proteomes" id="UP000294325"/>
    </source>
</evidence>
<sequence length="75" mass="8373">MIRAPHRELRLILLGGAIGAFWDSFLVAMGWLHYPSGTFMAGMAPHWIIALWMLFACTPSKQNTYPTSMVGLSFS</sequence>
<reference evidence="2 3" key="1">
    <citation type="submission" date="2019-03" db="EMBL/GenBank/DDBJ databases">
        <title>The genome sequence of Nitrosococcus wardiae strain D1FHST reveals the archetypal metabolic capacity of ammonia-oxidizing Gammaproteobacteria.</title>
        <authorList>
            <person name="Wang L."/>
            <person name="Lim C.K."/>
            <person name="Hanson T.E."/>
            <person name="Dang H."/>
            <person name="Klotz M.G."/>
        </authorList>
    </citation>
    <scope>NUCLEOTIDE SEQUENCE [LARGE SCALE GENOMIC DNA]</scope>
    <source>
        <strain evidence="2 3">D1FHS</strain>
    </source>
</reference>
<protein>
    <submittedName>
        <fullName evidence="2">DUF2878 family protein</fullName>
    </submittedName>
</protein>